<evidence type="ECO:0000313" key="2">
    <source>
        <dbReference type="Proteomes" id="UP001165960"/>
    </source>
</evidence>
<comment type="caution">
    <text evidence="1">The sequence shown here is derived from an EMBL/GenBank/DDBJ whole genome shotgun (WGS) entry which is preliminary data.</text>
</comment>
<dbReference type="EMBL" id="QTSX02005811">
    <property type="protein sequence ID" value="KAJ9057257.1"/>
    <property type="molecule type" value="Genomic_DNA"/>
</dbReference>
<protein>
    <submittedName>
        <fullName evidence="1">Uncharacterized protein</fullName>
    </submittedName>
</protein>
<gene>
    <name evidence="1" type="ORF">DSO57_1024363</name>
</gene>
<name>A0ACC2S4V1_9FUNG</name>
<reference evidence="1" key="1">
    <citation type="submission" date="2022-04" db="EMBL/GenBank/DDBJ databases">
        <title>Genome of the entomopathogenic fungus Entomophthora muscae.</title>
        <authorList>
            <person name="Elya C."/>
            <person name="Lovett B.R."/>
            <person name="Lee E."/>
            <person name="Macias A.M."/>
            <person name="Hajek A.E."/>
            <person name="De Bivort B.L."/>
            <person name="Kasson M.T."/>
            <person name="De Fine Licht H.H."/>
            <person name="Stajich J.E."/>
        </authorList>
    </citation>
    <scope>NUCLEOTIDE SEQUENCE</scope>
    <source>
        <strain evidence="1">Berkeley</strain>
    </source>
</reference>
<proteinExistence type="predicted"/>
<evidence type="ECO:0000313" key="1">
    <source>
        <dbReference type="EMBL" id="KAJ9057257.1"/>
    </source>
</evidence>
<keyword evidence="2" id="KW-1185">Reference proteome</keyword>
<accession>A0ACC2S4V1</accession>
<sequence length="162" mass="15970">MKYHIALTFIAQLATSAPVARRDMMRDMLGALSGENGGGGIGDMMGDATKSLGDMGGSSDMGGMGGGMGGGGGYDHGGGMGGGMGGMGGDGGHSHDEPKPESGMDQALRMMGLKGQGDKPHNHLTDHIPNAGGGGGGSPMGGMMPSLGGMMNPMSMMTMGMM</sequence>
<dbReference type="Proteomes" id="UP001165960">
    <property type="component" value="Unassembled WGS sequence"/>
</dbReference>
<organism evidence="1 2">
    <name type="scientific">Entomophthora muscae</name>
    <dbReference type="NCBI Taxonomy" id="34485"/>
    <lineage>
        <taxon>Eukaryota</taxon>
        <taxon>Fungi</taxon>
        <taxon>Fungi incertae sedis</taxon>
        <taxon>Zoopagomycota</taxon>
        <taxon>Entomophthoromycotina</taxon>
        <taxon>Entomophthoromycetes</taxon>
        <taxon>Entomophthorales</taxon>
        <taxon>Entomophthoraceae</taxon>
        <taxon>Entomophthora</taxon>
    </lineage>
</organism>